<dbReference type="EMBL" id="KZ851907">
    <property type="protein sequence ID" value="RDH22612.1"/>
    <property type="molecule type" value="Genomic_DNA"/>
</dbReference>
<dbReference type="Proteomes" id="UP000253845">
    <property type="component" value="Unassembled WGS sequence"/>
</dbReference>
<dbReference type="VEuPathDB" id="FungiDB:M747DRAFT_303659"/>
<accession>A0A370CA06</accession>
<proteinExistence type="predicted"/>
<feature type="compositionally biased region" description="Acidic residues" evidence="1">
    <location>
        <begin position="8"/>
        <end position="23"/>
    </location>
</feature>
<feature type="region of interest" description="Disordered" evidence="1">
    <location>
        <begin position="1"/>
        <end position="48"/>
    </location>
</feature>
<gene>
    <name evidence="2" type="ORF">M747DRAFT_303659</name>
</gene>
<protein>
    <submittedName>
        <fullName evidence="2">Uncharacterized protein</fullName>
    </submittedName>
</protein>
<reference evidence="2 3" key="1">
    <citation type="submission" date="2018-07" db="EMBL/GenBank/DDBJ databases">
        <title>Section-level genome sequencing of Aspergillus section Nigri to investigate inter- and intra-species variation.</title>
        <authorList>
            <consortium name="DOE Joint Genome Institute"/>
            <person name="Vesth T.C."/>
            <person name="Nybo J.L."/>
            <person name="Theobald S."/>
            <person name="Frisvad J.C."/>
            <person name="Larsen T.O."/>
            <person name="Nielsen K.F."/>
            <person name="Hoof J.B."/>
            <person name="Brandl J."/>
            <person name="Salamov A."/>
            <person name="Riley R."/>
            <person name="Gladden J.M."/>
            <person name="Phatale P."/>
            <person name="Nielsen M.T."/>
            <person name="Lyhne E.K."/>
            <person name="Kogle M.E."/>
            <person name="Strasser K."/>
            <person name="McDonnell E."/>
            <person name="Barry K."/>
            <person name="Clum A."/>
            <person name="Chen C."/>
            <person name="Nolan M."/>
            <person name="Sandor L."/>
            <person name="Kuo A."/>
            <person name="Lipzen A."/>
            <person name="Hainaut M."/>
            <person name="Drula E."/>
            <person name="Tsang A."/>
            <person name="Magnuson J.K."/>
            <person name="Henrissat B."/>
            <person name="Wiebenga A."/>
            <person name="Simmons B.A."/>
            <person name="Makela M.R."/>
            <person name="De vries R.P."/>
            <person name="Grigoriev I.V."/>
            <person name="Mortensen U.H."/>
            <person name="Baker S.E."/>
            <person name="Andersen M.R."/>
        </authorList>
    </citation>
    <scope>NUCLEOTIDE SEQUENCE [LARGE SCALE GENOMIC DNA]</scope>
    <source>
        <strain evidence="2 3">ATCC 13496</strain>
    </source>
</reference>
<name>A0A370CA06_ASPNG</name>
<evidence type="ECO:0000256" key="1">
    <source>
        <dbReference type="SAM" id="MobiDB-lite"/>
    </source>
</evidence>
<organism evidence="2 3">
    <name type="scientific">Aspergillus niger ATCC 13496</name>
    <dbReference type="NCBI Taxonomy" id="1353008"/>
    <lineage>
        <taxon>Eukaryota</taxon>
        <taxon>Fungi</taxon>
        <taxon>Dikarya</taxon>
        <taxon>Ascomycota</taxon>
        <taxon>Pezizomycotina</taxon>
        <taxon>Eurotiomycetes</taxon>
        <taxon>Eurotiomycetidae</taxon>
        <taxon>Eurotiales</taxon>
        <taxon>Aspergillaceae</taxon>
        <taxon>Aspergillus</taxon>
        <taxon>Aspergillus subgen. Circumdati</taxon>
    </lineage>
</organism>
<sequence>MLKSTKEEEGEEEDEDEDEDDDDERRRWMRPSEEGRSGGPADREKIGMHGLLIASSNQADGTARGRKIRRELLESLWGRSISIKSGQLNSDQAESGSVRVSQSLSQSVMPFCRFSPSGHRTAQETG</sequence>
<dbReference type="AlphaFoldDB" id="A0A370CA06"/>
<feature type="compositionally biased region" description="Basic and acidic residues" evidence="1">
    <location>
        <begin position="24"/>
        <end position="47"/>
    </location>
</feature>
<evidence type="ECO:0000313" key="2">
    <source>
        <dbReference type="EMBL" id="RDH22612.1"/>
    </source>
</evidence>
<evidence type="ECO:0000313" key="3">
    <source>
        <dbReference type="Proteomes" id="UP000253845"/>
    </source>
</evidence>